<gene>
    <name evidence="1" type="ORF">GCK72_004713</name>
</gene>
<protein>
    <submittedName>
        <fullName evidence="1">Uncharacterized protein</fullName>
    </submittedName>
</protein>
<reference evidence="1 2" key="1">
    <citation type="submission" date="2019-12" db="EMBL/GenBank/DDBJ databases">
        <title>Chromosome-level assembly of the Caenorhabditis remanei genome.</title>
        <authorList>
            <person name="Teterina A.A."/>
            <person name="Willis J.H."/>
            <person name="Phillips P.C."/>
        </authorList>
    </citation>
    <scope>NUCLEOTIDE SEQUENCE [LARGE SCALE GENOMIC DNA]</scope>
    <source>
        <strain evidence="1 2">PX506</strain>
        <tissue evidence="1">Whole organism</tissue>
    </source>
</reference>
<organism evidence="1 2">
    <name type="scientific">Caenorhabditis remanei</name>
    <name type="common">Caenorhabditis vulgaris</name>
    <dbReference type="NCBI Taxonomy" id="31234"/>
    <lineage>
        <taxon>Eukaryota</taxon>
        <taxon>Metazoa</taxon>
        <taxon>Ecdysozoa</taxon>
        <taxon>Nematoda</taxon>
        <taxon>Chromadorea</taxon>
        <taxon>Rhabditida</taxon>
        <taxon>Rhabditina</taxon>
        <taxon>Rhabditomorpha</taxon>
        <taxon>Rhabditoidea</taxon>
        <taxon>Rhabditidae</taxon>
        <taxon>Peloderinae</taxon>
        <taxon>Caenorhabditis</taxon>
    </lineage>
</organism>
<evidence type="ECO:0000313" key="1">
    <source>
        <dbReference type="EMBL" id="KAF1764763.1"/>
    </source>
</evidence>
<dbReference type="CTD" id="78773976"/>
<comment type="caution">
    <text evidence="1">The sequence shown here is derived from an EMBL/GenBank/DDBJ whole genome shotgun (WGS) entry which is preliminary data.</text>
</comment>
<dbReference type="Proteomes" id="UP000483820">
    <property type="component" value="Chromosome II"/>
</dbReference>
<dbReference type="KEGG" id="crq:GCK72_004713"/>
<sequence length="200" mass="21547">MRKTTIKHYKTEFIRAPVTVELDVFRASPTIFDGRLLGGIRWLPVRRAVRNTRICRRLRSRCCRDGRTRRGTIGCSRSRKPGNRERVEKESADDSSSCFILRDGPVASFCFVFEASEVEGIDVEVEGTADFVLIFFSSTGLEDVDGSSESGDGSFSGEAIIGAFGVAIFGDEVEGVAGAAVSTWIGAVTSGDAASGADAF</sequence>
<accession>A0A6A5HEF7</accession>
<dbReference type="RefSeq" id="XP_053589043.1">
    <property type="nucleotide sequence ID" value="XM_053724849.1"/>
</dbReference>
<dbReference type="AlphaFoldDB" id="A0A6A5HEF7"/>
<dbReference type="EMBL" id="WUAV01000002">
    <property type="protein sequence ID" value="KAF1764763.1"/>
    <property type="molecule type" value="Genomic_DNA"/>
</dbReference>
<evidence type="ECO:0000313" key="2">
    <source>
        <dbReference type="Proteomes" id="UP000483820"/>
    </source>
</evidence>
<proteinExistence type="predicted"/>
<name>A0A6A5HEF7_CAERE</name>
<dbReference type="GeneID" id="78773976"/>